<dbReference type="Pfam" id="PF08548">
    <property type="entry name" value="Peptidase_M10_C"/>
    <property type="match status" value="1"/>
</dbReference>
<keyword evidence="7" id="KW-0645">Protease</keyword>
<feature type="domain" description="Peptidase metallopeptidase" evidence="16">
    <location>
        <begin position="67"/>
        <end position="244"/>
    </location>
</feature>
<evidence type="ECO:0000256" key="10">
    <source>
        <dbReference type="ARBA" id="ARBA00022801"/>
    </source>
</evidence>
<sequence length="484" mass="53050">MGIAAYGREDGWSLVDDILSSPGRGNGRWINNKISYDAFDAGSQIVRTNTGWNGAGVLGQPAEITYSFPTWEGMYYNAAGNTGLHGFNDYQKDQARLSLQSWADVANITFTEVDAGRGDIYTNITFGYINDKYTQGYAWLPHTKDDFGDPYTDSRGFDVSGQSWYGSDPGALNVTPKTGNYGRLTFTHEIGHTLGLNHPGNYNADQGRPSYKDADYAEDTRQYSVMSYWSEKITGADHKGYYASAPLLDDITAIQKLYGANYNIRTDDTVYGFDSNAGRDYYSAKNATDKLIFTVWDGGGNDTLNFSRYKQDQKISLREGDFSDVGGLTGNVSIAHGVVIENAFGGRGNDVIIGNDADNILMGNDGDDVLYGGAGQDQLWGGTGNDIFVFSAVTDSLYDRPDHIRDFSTGLDRIDLQGLNQNSAGNKFIYFTDEFTGAAGEAVLRYDDGLNLTELLINISGNQCQPDFKVDITGMVNVHTDFIV</sequence>
<dbReference type="Pfam" id="PF00413">
    <property type="entry name" value="Peptidase_M10"/>
    <property type="match status" value="1"/>
</dbReference>
<dbReference type="InterPro" id="IPR018511">
    <property type="entry name" value="Hemolysin-typ_Ca-bd_CS"/>
</dbReference>
<accession>A0A0D8L8N4</accession>
<dbReference type="InterPro" id="IPR006026">
    <property type="entry name" value="Peptidase_Metallo"/>
</dbReference>
<dbReference type="GO" id="GO:0008270">
    <property type="term" value="F:zinc ion binding"/>
    <property type="evidence" value="ECO:0007669"/>
    <property type="project" value="InterPro"/>
</dbReference>
<feature type="binding site" evidence="15">
    <location>
        <position position="198"/>
    </location>
    <ligand>
        <name>Zn(2+)</name>
        <dbReference type="ChEBI" id="CHEBI:29105"/>
        <note>catalytic</note>
    </ligand>
</feature>
<comment type="caution">
    <text evidence="17">The sequence shown here is derived from an EMBL/GenBank/DDBJ whole genome shotgun (WGS) entry which is preliminary data.</text>
</comment>
<keyword evidence="9" id="KW-0677">Repeat</keyword>
<dbReference type="PRINTS" id="PR00313">
    <property type="entry name" value="CABNDNGRPT"/>
</dbReference>
<comment type="similarity">
    <text evidence="4">Belongs to the peptidase M10B family.</text>
</comment>
<keyword evidence="6" id="KW-0964">Secreted</keyword>
<dbReference type="SUPFAM" id="SSF55486">
    <property type="entry name" value="Metalloproteases ('zincins'), catalytic domain"/>
    <property type="match status" value="1"/>
</dbReference>
<keyword evidence="13" id="KW-0482">Metalloprotease</keyword>
<comment type="cofactor">
    <cofactor evidence="2">
        <name>Ca(2+)</name>
        <dbReference type="ChEBI" id="CHEBI:29108"/>
    </cofactor>
</comment>
<dbReference type="InterPro" id="IPR024079">
    <property type="entry name" value="MetalloPept_cat_dom_sf"/>
</dbReference>
<feature type="active site" evidence="14">
    <location>
        <position position="189"/>
    </location>
</feature>
<evidence type="ECO:0000256" key="14">
    <source>
        <dbReference type="PIRSR" id="PIRSR001205-1"/>
    </source>
</evidence>
<evidence type="ECO:0000256" key="3">
    <source>
        <dbReference type="ARBA" id="ARBA00004613"/>
    </source>
</evidence>
<dbReference type="Proteomes" id="UP000032582">
    <property type="component" value="Unassembled WGS sequence"/>
</dbReference>
<dbReference type="SUPFAM" id="SSF51120">
    <property type="entry name" value="beta-Roll"/>
    <property type="match status" value="1"/>
</dbReference>
<dbReference type="Gene3D" id="2.150.10.10">
    <property type="entry name" value="Serralysin-like metalloprotease, C-terminal"/>
    <property type="match status" value="1"/>
</dbReference>
<dbReference type="InterPro" id="IPR034033">
    <property type="entry name" value="Serralysin-like"/>
</dbReference>
<dbReference type="InterPro" id="IPR011049">
    <property type="entry name" value="Serralysin-like_metalloprot_C"/>
</dbReference>
<evidence type="ECO:0000256" key="8">
    <source>
        <dbReference type="ARBA" id="ARBA00022723"/>
    </source>
</evidence>
<comment type="catalytic activity">
    <reaction evidence="1">
        <text>Preferential cleavage of bonds with hydrophobic residues in P1'.</text>
        <dbReference type="EC" id="3.4.24.40"/>
    </reaction>
</comment>
<evidence type="ECO:0000256" key="9">
    <source>
        <dbReference type="ARBA" id="ARBA00022737"/>
    </source>
</evidence>
<dbReference type="PROSITE" id="PS00330">
    <property type="entry name" value="HEMOLYSIN_CALCIUM"/>
    <property type="match status" value="1"/>
</dbReference>
<proteinExistence type="inferred from homology"/>
<evidence type="ECO:0000256" key="4">
    <source>
        <dbReference type="ARBA" id="ARBA00009490"/>
    </source>
</evidence>
<keyword evidence="11 15" id="KW-0862">Zinc</keyword>
<comment type="cofactor">
    <cofactor evidence="15">
        <name>Zn(2+)</name>
        <dbReference type="ChEBI" id="CHEBI:29105"/>
    </cofactor>
    <text evidence="15">Binds 1 zinc ion per subunit.</text>
</comment>
<dbReference type="GO" id="GO:0031012">
    <property type="term" value="C:extracellular matrix"/>
    <property type="evidence" value="ECO:0007669"/>
    <property type="project" value="InterPro"/>
</dbReference>
<feature type="binding site" evidence="15">
    <location>
        <position position="192"/>
    </location>
    <ligand>
        <name>Zn(2+)</name>
        <dbReference type="ChEBI" id="CHEBI:29105"/>
        <note>catalytic</note>
    </ligand>
</feature>
<keyword evidence="8 15" id="KW-0479">Metal-binding</keyword>
<evidence type="ECO:0000256" key="2">
    <source>
        <dbReference type="ARBA" id="ARBA00001913"/>
    </source>
</evidence>
<evidence type="ECO:0000256" key="7">
    <source>
        <dbReference type="ARBA" id="ARBA00022670"/>
    </source>
</evidence>
<dbReference type="EMBL" id="JZSH01000136">
    <property type="protein sequence ID" value="KJF77501.1"/>
    <property type="molecule type" value="Genomic_DNA"/>
</dbReference>
<organism evidence="17 18">
    <name type="scientific">Morganella morganii</name>
    <name type="common">Proteus morganii</name>
    <dbReference type="NCBI Taxonomy" id="582"/>
    <lineage>
        <taxon>Bacteria</taxon>
        <taxon>Pseudomonadati</taxon>
        <taxon>Pseudomonadota</taxon>
        <taxon>Gammaproteobacteria</taxon>
        <taxon>Enterobacterales</taxon>
        <taxon>Morganellaceae</taxon>
        <taxon>Morganella</taxon>
    </lineage>
</organism>
<dbReference type="InterPro" id="IPR001343">
    <property type="entry name" value="Hemolysn_Ca-bd"/>
</dbReference>
<dbReference type="InterPro" id="IPR013858">
    <property type="entry name" value="Peptidase_M10B_C"/>
</dbReference>
<comment type="subcellular location">
    <subcellularLocation>
        <location evidence="3">Secreted</location>
    </subcellularLocation>
</comment>
<dbReference type="PIRSF" id="PIRSF001205">
    <property type="entry name" value="Peptidase_M10B"/>
    <property type="match status" value="1"/>
</dbReference>
<dbReference type="GO" id="GO:0004222">
    <property type="term" value="F:metalloendopeptidase activity"/>
    <property type="evidence" value="ECO:0007669"/>
    <property type="project" value="InterPro"/>
</dbReference>
<dbReference type="GO" id="GO:0005509">
    <property type="term" value="F:calcium ion binding"/>
    <property type="evidence" value="ECO:0007669"/>
    <property type="project" value="InterPro"/>
</dbReference>
<dbReference type="EC" id="3.4.24.40" evidence="5"/>
<evidence type="ECO:0000313" key="18">
    <source>
        <dbReference type="Proteomes" id="UP000032582"/>
    </source>
</evidence>
<dbReference type="Pfam" id="PF00353">
    <property type="entry name" value="HemolysinCabind"/>
    <property type="match status" value="1"/>
</dbReference>
<evidence type="ECO:0000256" key="1">
    <source>
        <dbReference type="ARBA" id="ARBA00001609"/>
    </source>
</evidence>
<dbReference type="Gene3D" id="3.40.390.10">
    <property type="entry name" value="Collagenase (Catalytic Domain)"/>
    <property type="match status" value="1"/>
</dbReference>
<dbReference type="GO" id="GO:0005615">
    <property type="term" value="C:extracellular space"/>
    <property type="evidence" value="ECO:0007669"/>
    <property type="project" value="InterPro"/>
</dbReference>
<dbReference type="GO" id="GO:0006508">
    <property type="term" value="P:proteolysis"/>
    <property type="evidence" value="ECO:0007669"/>
    <property type="project" value="UniProtKB-KW"/>
</dbReference>
<protein>
    <recommendedName>
        <fullName evidence="5">serralysin</fullName>
        <ecNumber evidence="5">3.4.24.40</ecNumber>
    </recommendedName>
</protein>
<dbReference type="InterPro" id="IPR001818">
    <property type="entry name" value="Pept_M10_metallopeptidase"/>
</dbReference>
<evidence type="ECO:0000256" key="5">
    <source>
        <dbReference type="ARBA" id="ARBA00012422"/>
    </source>
</evidence>
<evidence type="ECO:0000259" key="16">
    <source>
        <dbReference type="SMART" id="SM00235"/>
    </source>
</evidence>
<evidence type="ECO:0000256" key="6">
    <source>
        <dbReference type="ARBA" id="ARBA00022525"/>
    </source>
</evidence>
<keyword evidence="10" id="KW-0378">Hydrolase</keyword>
<reference evidence="17 18" key="1">
    <citation type="submission" date="2015-02" db="EMBL/GenBank/DDBJ databases">
        <title>Whole genome shotgun sequencing of cultured foodborne pathogen.</title>
        <authorList>
            <person name="Timme R."/>
            <person name="Allard M.W."/>
            <person name="Strain E."/>
            <person name="Evans P.S."/>
            <person name="Brown E."/>
        </authorList>
    </citation>
    <scope>NUCLEOTIDE SEQUENCE [LARGE SCALE GENOMIC DNA]</scope>
    <source>
        <strain evidence="17 18">GCSL-TSO-24</strain>
    </source>
</reference>
<evidence type="ECO:0000256" key="15">
    <source>
        <dbReference type="PIRSR" id="PIRSR001205-2"/>
    </source>
</evidence>
<dbReference type="CDD" id="cd04277">
    <property type="entry name" value="ZnMc_serralysin_like"/>
    <property type="match status" value="1"/>
</dbReference>
<dbReference type="MEROPS" id="M10.057"/>
<evidence type="ECO:0000256" key="11">
    <source>
        <dbReference type="ARBA" id="ARBA00022833"/>
    </source>
</evidence>
<feature type="binding site" evidence="15">
    <location>
        <position position="188"/>
    </location>
    <ligand>
        <name>Zn(2+)</name>
        <dbReference type="ChEBI" id="CHEBI:29105"/>
        <note>catalytic</note>
    </ligand>
</feature>
<gene>
    <name evidence="17" type="ORF">UA45_12215</name>
</gene>
<name>A0A0D8L8N4_MORMO</name>
<dbReference type="InterPro" id="IPR016294">
    <property type="entry name" value="Pept_M10B"/>
</dbReference>
<evidence type="ECO:0000256" key="12">
    <source>
        <dbReference type="ARBA" id="ARBA00022837"/>
    </source>
</evidence>
<dbReference type="AlphaFoldDB" id="A0A0D8L8N4"/>
<keyword evidence="12" id="KW-0106">Calcium</keyword>
<dbReference type="NCBIfam" id="NF035945">
    <property type="entry name" value="Zn_serralysin"/>
    <property type="match status" value="1"/>
</dbReference>
<evidence type="ECO:0000313" key="17">
    <source>
        <dbReference type="EMBL" id="KJF77501.1"/>
    </source>
</evidence>
<dbReference type="PATRIC" id="fig|582.24.peg.3849"/>
<evidence type="ECO:0000256" key="13">
    <source>
        <dbReference type="ARBA" id="ARBA00023049"/>
    </source>
</evidence>
<dbReference type="SMART" id="SM00235">
    <property type="entry name" value="ZnMc"/>
    <property type="match status" value="1"/>
</dbReference>